<evidence type="ECO:0000313" key="1">
    <source>
        <dbReference type="EMBL" id="GFD27357.1"/>
    </source>
</evidence>
<accession>A0A699UXD1</accession>
<feature type="non-terminal residue" evidence="1">
    <location>
        <position position="59"/>
    </location>
</feature>
<protein>
    <submittedName>
        <fullName evidence="1">Uncharacterized protein</fullName>
    </submittedName>
</protein>
<organism evidence="1">
    <name type="scientific">Tanacetum cinerariifolium</name>
    <name type="common">Dalmatian daisy</name>
    <name type="synonym">Chrysanthemum cinerariifolium</name>
    <dbReference type="NCBI Taxonomy" id="118510"/>
    <lineage>
        <taxon>Eukaryota</taxon>
        <taxon>Viridiplantae</taxon>
        <taxon>Streptophyta</taxon>
        <taxon>Embryophyta</taxon>
        <taxon>Tracheophyta</taxon>
        <taxon>Spermatophyta</taxon>
        <taxon>Magnoliopsida</taxon>
        <taxon>eudicotyledons</taxon>
        <taxon>Gunneridae</taxon>
        <taxon>Pentapetalae</taxon>
        <taxon>asterids</taxon>
        <taxon>campanulids</taxon>
        <taxon>Asterales</taxon>
        <taxon>Asteraceae</taxon>
        <taxon>Asteroideae</taxon>
        <taxon>Anthemideae</taxon>
        <taxon>Anthemidinae</taxon>
        <taxon>Tanacetum</taxon>
    </lineage>
</organism>
<gene>
    <name evidence="1" type="ORF">Tci_899326</name>
</gene>
<comment type="caution">
    <text evidence="1">The sequence shown here is derived from an EMBL/GenBank/DDBJ whole genome shotgun (WGS) entry which is preliminary data.</text>
</comment>
<dbReference type="AlphaFoldDB" id="A0A699UXD1"/>
<dbReference type="EMBL" id="BKCJ011376318">
    <property type="protein sequence ID" value="GFD27357.1"/>
    <property type="molecule type" value="Genomic_DNA"/>
</dbReference>
<reference evidence="1" key="1">
    <citation type="journal article" date="2019" name="Sci. Rep.">
        <title>Draft genome of Tanacetum cinerariifolium, the natural source of mosquito coil.</title>
        <authorList>
            <person name="Yamashiro T."/>
            <person name="Shiraishi A."/>
            <person name="Satake H."/>
            <person name="Nakayama K."/>
        </authorList>
    </citation>
    <scope>NUCLEOTIDE SEQUENCE</scope>
</reference>
<name>A0A699UXD1_TANCI</name>
<proteinExistence type="predicted"/>
<sequence>MSKMANVTPIIATVKNASVKEKTLKETDAVPKANILDFYEEHYEDILPIILDRARHDKR</sequence>